<dbReference type="PANTHER" id="PTHR34351">
    <property type="entry name" value="SLR1927 PROTEIN-RELATED"/>
    <property type="match status" value="1"/>
</dbReference>
<evidence type="ECO:0000256" key="1">
    <source>
        <dbReference type="SAM" id="Phobius"/>
    </source>
</evidence>
<dbReference type="OrthoDB" id="5298497at2"/>
<comment type="caution">
    <text evidence="2">The sequence shown here is derived from an EMBL/GenBank/DDBJ whole genome shotgun (WGS) entry which is preliminary data.</text>
</comment>
<accession>A0A1S8CUD0</accession>
<keyword evidence="1" id="KW-0472">Membrane</keyword>
<sequence>MRLTNWFENRQPIKRWMQRRLPRCREVTLSQRQIFVFLTKEGGLFAVLLAVTFLAGVNYANNLILGVFFLLSSILVIGIHHSYAQLSGLRIKVLHASDSQAEGQARFQIEINPTTAKCYCQLELLWQQYQRIAVLKDKQVLHFDIDTPQRGRFLPPRLMLQSVYPLGLIRAWTYIYFDQEVWVAPKPIEAERNVLNRIGGEGEETHGLSGQEEFQELKNYVKGESLSRVSWSHLAKGQGLLSKQFIDFSAEQDALDYEQMPAIDHETKLSQMAYWVQILSQQNIAFSMNLPTGQLPLGHGEKHTGQALRLLAEEP</sequence>
<name>A0A1S8CUD0_9GAMM</name>
<organism evidence="2 3">
    <name type="scientific">Alkanindiges hydrocarboniclasticus</name>
    <dbReference type="NCBI Taxonomy" id="1907941"/>
    <lineage>
        <taxon>Bacteria</taxon>
        <taxon>Pseudomonadati</taxon>
        <taxon>Pseudomonadota</taxon>
        <taxon>Gammaproteobacteria</taxon>
        <taxon>Moraxellales</taxon>
        <taxon>Moraxellaceae</taxon>
        <taxon>Alkanindiges</taxon>
    </lineage>
</organism>
<gene>
    <name evidence="2" type="ORF">BKE30_08140</name>
</gene>
<dbReference type="PANTHER" id="PTHR34351:SF1">
    <property type="entry name" value="SLR1927 PROTEIN"/>
    <property type="match status" value="1"/>
</dbReference>
<dbReference type="EMBL" id="MLCN01000022">
    <property type="protein sequence ID" value="ONG39756.1"/>
    <property type="molecule type" value="Genomic_DNA"/>
</dbReference>
<feature type="transmembrane region" description="Helical" evidence="1">
    <location>
        <begin position="63"/>
        <end position="83"/>
    </location>
</feature>
<dbReference type="RefSeq" id="WP_076878120.1">
    <property type="nucleotide sequence ID" value="NZ_MLCN01000022.1"/>
</dbReference>
<proteinExistence type="predicted"/>
<keyword evidence="3" id="KW-1185">Reference proteome</keyword>
<protein>
    <submittedName>
        <fullName evidence="2">Uncharacterized protein</fullName>
    </submittedName>
</protein>
<evidence type="ECO:0000313" key="3">
    <source>
        <dbReference type="Proteomes" id="UP000192132"/>
    </source>
</evidence>
<dbReference type="STRING" id="1907941.BKE30_08140"/>
<dbReference type="Proteomes" id="UP000192132">
    <property type="component" value="Unassembled WGS sequence"/>
</dbReference>
<evidence type="ECO:0000313" key="2">
    <source>
        <dbReference type="EMBL" id="ONG39756.1"/>
    </source>
</evidence>
<feature type="transmembrane region" description="Helical" evidence="1">
    <location>
        <begin position="34"/>
        <end position="57"/>
    </location>
</feature>
<dbReference type="AlphaFoldDB" id="A0A1S8CUD0"/>
<reference evidence="2 3" key="1">
    <citation type="submission" date="2016-10" db="EMBL/GenBank/DDBJ databases">
        <title>Draft Genome sequence of Alkanindiges sp. strain H1.</title>
        <authorList>
            <person name="Subhash Y."/>
            <person name="Lee S."/>
        </authorList>
    </citation>
    <scope>NUCLEOTIDE SEQUENCE [LARGE SCALE GENOMIC DNA]</scope>
    <source>
        <strain evidence="2 3">H1</strain>
    </source>
</reference>
<keyword evidence="1" id="KW-0812">Transmembrane</keyword>
<keyword evidence="1" id="KW-1133">Transmembrane helix</keyword>